<dbReference type="EMBL" id="AVOT02002444">
    <property type="protein sequence ID" value="MBW0470379.1"/>
    <property type="molecule type" value="Genomic_DNA"/>
</dbReference>
<dbReference type="AlphaFoldDB" id="A0A9Q3GKH9"/>
<comment type="caution">
    <text evidence="1">The sequence shown here is derived from an EMBL/GenBank/DDBJ whole genome shotgun (WGS) entry which is preliminary data.</text>
</comment>
<sequence length="91" mass="10689">MRQELVDVLYTYKNAFASDNEPLHTIKGHEVYITLNIDRLYFPILRRPAYQEKPTAREALEKHIQESIQLSLLRKVGHNEELEVTTPNIID</sequence>
<evidence type="ECO:0000313" key="1">
    <source>
        <dbReference type="EMBL" id="MBW0470379.1"/>
    </source>
</evidence>
<organism evidence="1 2">
    <name type="scientific">Austropuccinia psidii MF-1</name>
    <dbReference type="NCBI Taxonomy" id="1389203"/>
    <lineage>
        <taxon>Eukaryota</taxon>
        <taxon>Fungi</taxon>
        <taxon>Dikarya</taxon>
        <taxon>Basidiomycota</taxon>
        <taxon>Pucciniomycotina</taxon>
        <taxon>Pucciniomycetes</taxon>
        <taxon>Pucciniales</taxon>
        <taxon>Sphaerophragmiaceae</taxon>
        <taxon>Austropuccinia</taxon>
    </lineage>
</organism>
<evidence type="ECO:0000313" key="2">
    <source>
        <dbReference type="Proteomes" id="UP000765509"/>
    </source>
</evidence>
<dbReference type="Proteomes" id="UP000765509">
    <property type="component" value="Unassembled WGS sequence"/>
</dbReference>
<reference evidence="1" key="1">
    <citation type="submission" date="2021-03" db="EMBL/GenBank/DDBJ databases">
        <title>Draft genome sequence of rust myrtle Austropuccinia psidii MF-1, a brazilian biotype.</title>
        <authorList>
            <person name="Quecine M.C."/>
            <person name="Pachon D.M.R."/>
            <person name="Bonatelli M.L."/>
            <person name="Correr F.H."/>
            <person name="Franceschini L.M."/>
            <person name="Leite T.F."/>
            <person name="Margarido G.R.A."/>
            <person name="Almeida C.A."/>
            <person name="Ferrarezi J.A."/>
            <person name="Labate C.A."/>
        </authorList>
    </citation>
    <scope>NUCLEOTIDE SEQUENCE</scope>
    <source>
        <strain evidence="1">MF-1</strain>
    </source>
</reference>
<name>A0A9Q3GKH9_9BASI</name>
<dbReference type="OrthoDB" id="2595244at2759"/>
<keyword evidence="2" id="KW-1185">Reference proteome</keyword>
<gene>
    <name evidence="1" type="ORF">O181_010094</name>
</gene>
<accession>A0A9Q3GKH9</accession>
<proteinExistence type="predicted"/>
<protein>
    <submittedName>
        <fullName evidence="1">Uncharacterized protein</fullName>
    </submittedName>
</protein>